<dbReference type="Pfam" id="PF05035">
    <property type="entry name" value="DGOK"/>
    <property type="match status" value="1"/>
</dbReference>
<dbReference type="GO" id="GO:0008671">
    <property type="term" value="F:2-dehydro-3-deoxygalactonokinase activity"/>
    <property type="evidence" value="ECO:0007669"/>
    <property type="project" value="UniProtKB-EC"/>
</dbReference>
<accession>C5D0W8</accession>
<dbReference type="EMBL" id="CP001636">
    <property type="protein sequence ID" value="ACS22599.1"/>
    <property type="molecule type" value="Genomic_DNA"/>
</dbReference>
<dbReference type="Gene3D" id="3.30.420.310">
    <property type="entry name" value="2-keto-3-deoxy-galactonokinase, C-terminal domain"/>
    <property type="match status" value="1"/>
</dbReference>
<dbReference type="InterPro" id="IPR007729">
    <property type="entry name" value="DGOK"/>
</dbReference>
<keyword evidence="1" id="KW-0808">Transferase</keyword>
<dbReference type="GO" id="GO:0034194">
    <property type="term" value="P:D-galactonate catabolic process"/>
    <property type="evidence" value="ECO:0007669"/>
    <property type="project" value="InterPro"/>
</dbReference>
<protein>
    <submittedName>
        <fullName evidence="1">2-dehydro-3-deoxygalactonokinase</fullName>
        <ecNumber evidence="1">2.7.1.58</ecNumber>
    </submittedName>
</protein>
<gene>
    <name evidence="1" type="ordered locus">Vapar_6031</name>
</gene>
<proteinExistence type="predicted"/>
<evidence type="ECO:0000313" key="1">
    <source>
        <dbReference type="EMBL" id="ACS22599.1"/>
    </source>
</evidence>
<dbReference type="InterPro" id="IPR042258">
    <property type="entry name" value="DGOK_N"/>
</dbReference>
<dbReference type="eggNOG" id="COG3734">
    <property type="taxonomic scope" value="Bacteria"/>
</dbReference>
<reference evidence="1" key="1">
    <citation type="submission" date="2009-06" db="EMBL/GenBank/DDBJ databases">
        <title>Complete sequence of chromosome 2 of Variovorax paradoxus S110.</title>
        <authorList>
            <consortium name="US DOE Joint Genome Institute"/>
            <person name="Lucas S."/>
            <person name="Copeland A."/>
            <person name="Lapidus A."/>
            <person name="Glavina del Rio T."/>
            <person name="Tice H."/>
            <person name="Bruce D."/>
            <person name="Goodwin L."/>
            <person name="Pitluck S."/>
            <person name="Chertkov O."/>
            <person name="Brettin T."/>
            <person name="Detter J.C."/>
            <person name="Han C."/>
            <person name="Larimer F."/>
            <person name="Land M."/>
            <person name="Hauser L."/>
            <person name="Kyrpides N."/>
            <person name="Ovchinnikova G."/>
            <person name="Orwin P."/>
            <person name="Leadbetter J.R."/>
            <person name="Spain J.C."/>
            <person name="Han J.I."/>
        </authorList>
    </citation>
    <scope>NUCLEOTIDE SEQUENCE</scope>
    <source>
        <strain evidence="1">S110</strain>
    </source>
</reference>
<dbReference type="SUPFAM" id="SSF53067">
    <property type="entry name" value="Actin-like ATPase domain"/>
    <property type="match status" value="1"/>
</dbReference>
<dbReference type="STRING" id="543728.Vapar_6031"/>
<dbReference type="InterPro" id="IPR043129">
    <property type="entry name" value="ATPase_NBD"/>
</dbReference>
<dbReference type="AlphaFoldDB" id="C5D0W8"/>
<dbReference type="KEGG" id="vap:Vapar_6031"/>
<dbReference type="EC" id="2.7.1.58" evidence="1"/>
<organism evidence="1">
    <name type="scientific">Variovorax paradoxus (strain S110)</name>
    <dbReference type="NCBI Taxonomy" id="543728"/>
    <lineage>
        <taxon>Bacteria</taxon>
        <taxon>Pseudomonadati</taxon>
        <taxon>Pseudomonadota</taxon>
        <taxon>Betaproteobacteria</taxon>
        <taxon>Burkholderiales</taxon>
        <taxon>Comamonadaceae</taxon>
        <taxon>Variovorax</taxon>
    </lineage>
</organism>
<keyword evidence="1" id="KW-0418">Kinase</keyword>
<dbReference type="Gene3D" id="3.30.420.300">
    <property type="entry name" value="2-keto-3-deoxy-galactonokinase, substrate binding domain"/>
    <property type="match status" value="1"/>
</dbReference>
<dbReference type="InterPro" id="IPR042257">
    <property type="entry name" value="DGOK_C"/>
</dbReference>
<name>C5D0W8_VARPS</name>
<sequence precursor="true">MKASLIAIDWGTSNLRASLLDAHGGLLEARSAPGGVMAVPDRRFAEALLALCGDWIDAHAVPLIASGMIGSRQGWQEAPYVACPAGLPAAAAQLVRVEVRPGAVLHIVPGIRCIGIDGVHDVMRGEETQLWGAGLAAGDCCVLPGTHSKWAWLGEEGKVERFETFMTGEFYGLLTKHGILGRLMAFGTARPETFDAGVRLGLAQHGNALHVVFAARTAGLMGDIDPEGLPDYLSGILIGLEIASATARHPQRSVTLLGDDDLCSRYETALGIAGVDTRRASDGATTRGQWRVALQAGLAKYMA</sequence>
<dbReference type="HOGENOM" id="CLU_058005_2_0_4"/>